<dbReference type="PANTHER" id="PTHR30055">
    <property type="entry name" value="HTH-TYPE TRANSCRIPTIONAL REGULATOR RUTR"/>
    <property type="match status" value="1"/>
</dbReference>
<dbReference type="RefSeq" id="WP_135849966.1">
    <property type="nucleotide sequence ID" value="NZ_RHPJ01000003.1"/>
</dbReference>
<feature type="domain" description="HTH tetR-type" evidence="5">
    <location>
        <begin position="3"/>
        <end position="63"/>
    </location>
</feature>
<keyword evidence="7" id="KW-1185">Reference proteome</keyword>
<sequence length="199" mass="20706">MSEENRRAVLAAAAAAIGELGYQRATTREICRRAGVSSGTFFHYFPSKLAVLRGILAEDLAEATTTWQQRLAAAERDPDGALDAWFGDVVAEADDPGIAAFAAAIAGAGDDPEVSNLLEGRSRLDLEGLTAVVGLGRSAASWHGTRAADRTAALLAIVADGIATRAIEDPALDVADIRGDLHEVVDAVVGRTGRSRPSA</sequence>
<evidence type="ECO:0000313" key="6">
    <source>
        <dbReference type="EMBL" id="TGO04355.1"/>
    </source>
</evidence>
<reference evidence="6 7" key="1">
    <citation type="submission" date="2018-11" db="EMBL/GenBank/DDBJ databases">
        <title>Complete genome sequencing of the Actinobacteria Serinibacter sp. K3-2.</title>
        <authorList>
            <person name="Rakitin A.L."/>
            <person name="Beletsky A.V."/>
            <person name="Mardanov A.V."/>
            <person name="Ravin N.V."/>
            <person name="Gromova A.S."/>
            <person name="Filippova S.N."/>
            <person name="Gal'Chenko V.F."/>
        </authorList>
    </citation>
    <scope>NUCLEOTIDE SEQUENCE [LARGE SCALE GENOMIC DNA]</scope>
    <source>
        <strain evidence="6 7">K3-2</strain>
    </source>
</reference>
<dbReference type="GO" id="GO:0003700">
    <property type="term" value="F:DNA-binding transcription factor activity"/>
    <property type="evidence" value="ECO:0007669"/>
    <property type="project" value="TreeGrafter"/>
</dbReference>
<evidence type="ECO:0000256" key="3">
    <source>
        <dbReference type="ARBA" id="ARBA00023163"/>
    </source>
</evidence>
<dbReference type="AlphaFoldDB" id="A0A4Z1DXD0"/>
<dbReference type="InterPro" id="IPR050109">
    <property type="entry name" value="HTH-type_TetR-like_transc_reg"/>
</dbReference>
<dbReference type="InterPro" id="IPR009057">
    <property type="entry name" value="Homeodomain-like_sf"/>
</dbReference>
<evidence type="ECO:0000256" key="4">
    <source>
        <dbReference type="PROSITE-ProRule" id="PRU00335"/>
    </source>
</evidence>
<dbReference type="InterPro" id="IPR023772">
    <property type="entry name" value="DNA-bd_HTH_TetR-type_CS"/>
</dbReference>
<name>A0A4Z1DXD0_9MICO</name>
<dbReference type="EMBL" id="RHPJ01000003">
    <property type="protein sequence ID" value="TGO04355.1"/>
    <property type="molecule type" value="Genomic_DNA"/>
</dbReference>
<evidence type="ECO:0000259" key="5">
    <source>
        <dbReference type="PROSITE" id="PS50977"/>
    </source>
</evidence>
<dbReference type="PROSITE" id="PS01081">
    <property type="entry name" value="HTH_TETR_1"/>
    <property type="match status" value="1"/>
</dbReference>
<keyword evidence="3" id="KW-0804">Transcription</keyword>
<dbReference type="PANTHER" id="PTHR30055:SF234">
    <property type="entry name" value="HTH-TYPE TRANSCRIPTIONAL REGULATOR BETI"/>
    <property type="match status" value="1"/>
</dbReference>
<dbReference type="PROSITE" id="PS50977">
    <property type="entry name" value="HTH_TETR_2"/>
    <property type="match status" value="1"/>
</dbReference>
<evidence type="ECO:0000256" key="1">
    <source>
        <dbReference type="ARBA" id="ARBA00023015"/>
    </source>
</evidence>
<accession>A0A4Z1DXD0</accession>
<comment type="caution">
    <text evidence="6">The sequence shown here is derived from an EMBL/GenBank/DDBJ whole genome shotgun (WGS) entry which is preliminary data.</text>
</comment>
<dbReference type="OrthoDB" id="9816296at2"/>
<protein>
    <submittedName>
        <fullName evidence="6">Transcriptional regulator, TetR family</fullName>
    </submittedName>
</protein>
<dbReference type="Gene3D" id="1.10.357.10">
    <property type="entry name" value="Tetracycline Repressor, domain 2"/>
    <property type="match status" value="1"/>
</dbReference>
<dbReference type="Pfam" id="PF00440">
    <property type="entry name" value="TetR_N"/>
    <property type="match status" value="1"/>
</dbReference>
<gene>
    <name evidence="6" type="ORF">SERN_1948</name>
</gene>
<dbReference type="Proteomes" id="UP000297318">
    <property type="component" value="Unassembled WGS sequence"/>
</dbReference>
<keyword evidence="2 4" id="KW-0238">DNA-binding</keyword>
<dbReference type="PRINTS" id="PR00455">
    <property type="entry name" value="HTHTETR"/>
</dbReference>
<keyword evidence="1" id="KW-0805">Transcription regulation</keyword>
<evidence type="ECO:0000256" key="2">
    <source>
        <dbReference type="ARBA" id="ARBA00023125"/>
    </source>
</evidence>
<organism evidence="6 7">
    <name type="scientific">Serinibacter arcticus</name>
    <dbReference type="NCBI Taxonomy" id="1655435"/>
    <lineage>
        <taxon>Bacteria</taxon>
        <taxon>Bacillati</taxon>
        <taxon>Actinomycetota</taxon>
        <taxon>Actinomycetes</taxon>
        <taxon>Micrococcales</taxon>
        <taxon>Beutenbergiaceae</taxon>
        <taxon>Serinibacter</taxon>
    </lineage>
</organism>
<proteinExistence type="predicted"/>
<dbReference type="GO" id="GO:0000976">
    <property type="term" value="F:transcription cis-regulatory region binding"/>
    <property type="evidence" value="ECO:0007669"/>
    <property type="project" value="TreeGrafter"/>
</dbReference>
<dbReference type="SUPFAM" id="SSF46689">
    <property type="entry name" value="Homeodomain-like"/>
    <property type="match status" value="1"/>
</dbReference>
<dbReference type="InterPro" id="IPR001647">
    <property type="entry name" value="HTH_TetR"/>
</dbReference>
<evidence type="ECO:0000313" key="7">
    <source>
        <dbReference type="Proteomes" id="UP000297318"/>
    </source>
</evidence>
<feature type="DNA-binding region" description="H-T-H motif" evidence="4">
    <location>
        <begin position="26"/>
        <end position="45"/>
    </location>
</feature>